<dbReference type="InterPro" id="IPR021514">
    <property type="entry name" value="DUF3176"/>
</dbReference>
<evidence type="ECO:0000313" key="3">
    <source>
        <dbReference type="EMBL" id="GAW25277.1"/>
    </source>
</evidence>
<name>A0A1S8A5B0_ROSNE</name>
<dbReference type="EMBL" id="DF977449">
    <property type="protein sequence ID" value="GAW25277.1"/>
    <property type="molecule type" value="Genomic_DNA"/>
</dbReference>
<protein>
    <submittedName>
        <fullName evidence="3">Putative pyridoxamine 5-phosphate oxidase</fullName>
    </submittedName>
</protein>
<keyword evidence="4" id="KW-1185">Reference proteome</keyword>
<feature type="transmembrane region" description="Helical" evidence="2">
    <location>
        <begin position="129"/>
        <end position="150"/>
    </location>
</feature>
<evidence type="ECO:0000313" key="4">
    <source>
        <dbReference type="Proteomes" id="UP000054516"/>
    </source>
</evidence>
<feature type="region of interest" description="Disordered" evidence="1">
    <location>
        <begin position="1"/>
        <end position="60"/>
    </location>
</feature>
<dbReference type="OMA" id="FHIVEPS"/>
<dbReference type="PANTHER" id="PTHR35394">
    <property type="entry name" value="DUF3176 DOMAIN-CONTAINING PROTEIN"/>
    <property type="match status" value="1"/>
</dbReference>
<dbReference type="AlphaFoldDB" id="A0A1S8A5B0"/>
<feature type="region of interest" description="Disordered" evidence="1">
    <location>
        <begin position="89"/>
        <end position="120"/>
    </location>
</feature>
<dbReference type="Proteomes" id="UP000054516">
    <property type="component" value="Unassembled WGS sequence"/>
</dbReference>
<dbReference type="STRING" id="77044.A0A1S8A5B0"/>
<keyword evidence="2" id="KW-0472">Membrane</keyword>
<feature type="compositionally biased region" description="Polar residues" evidence="1">
    <location>
        <begin position="17"/>
        <end position="34"/>
    </location>
</feature>
<reference evidence="3" key="1">
    <citation type="submission" date="2016-03" db="EMBL/GenBank/DDBJ databases">
        <title>Draft genome sequence of Rosellinia necatrix.</title>
        <authorList>
            <person name="Kanematsu S."/>
        </authorList>
    </citation>
    <scope>NUCLEOTIDE SEQUENCE [LARGE SCALE GENOMIC DNA]</scope>
    <source>
        <strain evidence="3">W97</strain>
    </source>
</reference>
<evidence type="ECO:0000256" key="1">
    <source>
        <dbReference type="SAM" id="MobiDB-lite"/>
    </source>
</evidence>
<organism evidence="3">
    <name type="scientific">Rosellinia necatrix</name>
    <name type="common">White root-rot fungus</name>
    <dbReference type="NCBI Taxonomy" id="77044"/>
    <lineage>
        <taxon>Eukaryota</taxon>
        <taxon>Fungi</taxon>
        <taxon>Dikarya</taxon>
        <taxon>Ascomycota</taxon>
        <taxon>Pezizomycotina</taxon>
        <taxon>Sordariomycetes</taxon>
        <taxon>Xylariomycetidae</taxon>
        <taxon>Xylariales</taxon>
        <taxon>Xylariaceae</taxon>
        <taxon>Rosellinia</taxon>
    </lineage>
</organism>
<accession>A0A1S8A5B0</accession>
<proteinExistence type="predicted"/>
<gene>
    <name evidence="3" type="ORF">SAMD00023353_0401140</name>
</gene>
<dbReference type="Pfam" id="PF11374">
    <property type="entry name" value="DUF3176"/>
    <property type="match status" value="1"/>
</dbReference>
<keyword evidence="2" id="KW-0812">Transmembrane</keyword>
<feature type="transmembrane region" description="Helical" evidence="2">
    <location>
        <begin position="170"/>
        <end position="191"/>
    </location>
</feature>
<keyword evidence="2" id="KW-1133">Transmembrane helix</keyword>
<dbReference type="PANTHER" id="PTHR35394:SF5">
    <property type="entry name" value="DUF3176 DOMAIN-CONTAINING PROTEIN"/>
    <property type="match status" value="1"/>
</dbReference>
<evidence type="ECO:0000256" key="2">
    <source>
        <dbReference type="SAM" id="Phobius"/>
    </source>
</evidence>
<feature type="compositionally biased region" description="Basic and acidic residues" evidence="1">
    <location>
        <begin position="1"/>
        <end position="14"/>
    </location>
</feature>
<dbReference type="OrthoDB" id="4743490at2759"/>
<sequence length="237" mass="26486">MPEPHPRERPRAYHNDSLPNSNTSYPLLQHNPQEQGPYRRDNFHIVEPSPTSQMSSSEHSFHQEFFTPEAYRNDSSGISHIGGRYLPAPSNFDEPQHGNEYMPGRSATVSSEGENEKAPNRKRSRIRGWALELIGLLATLAAFISLLVVLKTVDNQPLSTWHFPFSVNTVVSTLSVVVKTPLAFVVGSCLGQGKWSWFTKRSGPLSGFVTFDDASRGPLGCAALLWWLKSRYAFSRG</sequence>